<dbReference type="OrthoDB" id="3943078at2759"/>
<feature type="region of interest" description="Disordered" evidence="1">
    <location>
        <begin position="1"/>
        <end position="114"/>
    </location>
</feature>
<organism evidence="2 3">
    <name type="scientific">Botryosphaeria dothidea</name>
    <dbReference type="NCBI Taxonomy" id="55169"/>
    <lineage>
        <taxon>Eukaryota</taxon>
        <taxon>Fungi</taxon>
        <taxon>Dikarya</taxon>
        <taxon>Ascomycota</taxon>
        <taxon>Pezizomycotina</taxon>
        <taxon>Dothideomycetes</taxon>
        <taxon>Dothideomycetes incertae sedis</taxon>
        <taxon>Botryosphaeriales</taxon>
        <taxon>Botryosphaeriaceae</taxon>
        <taxon>Botryosphaeria</taxon>
    </lineage>
</organism>
<evidence type="ECO:0000313" key="2">
    <source>
        <dbReference type="EMBL" id="KAF4309780.1"/>
    </source>
</evidence>
<feature type="region of interest" description="Disordered" evidence="1">
    <location>
        <begin position="775"/>
        <end position="806"/>
    </location>
</feature>
<feature type="region of interest" description="Disordered" evidence="1">
    <location>
        <begin position="472"/>
        <end position="761"/>
    </location>
</feature>
<feature type="region of interest" description="Disordered" evidence="1">
    <location>
        <begin position="320"/>
        <end position="360"/>
    </location>
</feature>
<evidence type="ECO:0000256" key="1">
    <source>
        <dbReference type="SAM" id="MobiDB-lite"/>
    </source>
</evidence>
<sequence>MHDAKNRSPPTAPVYWNHTPALGGMEQTAPSFRDFMRTVPPSQAPQLKPLPPVPRTRQPSAVPYVPPHSSSLTSNARTSRSEGFLKTASTEWESDEEAPGERAPEPPNDFLQPATYTVSNPVLSKPDREDLPVLEPRKFELLIPDPSPQASPDMLTPAFEYETHMDFPPSPASSKPPQTPLPPIPSGISPAKLKDLSMLKKTPTPPSPAPSWDASVISPATALSEAPLAISPFSLATPVTSISRQWATVPQSPPWSRDFSQYVQQSASSSPHRLVARSAAPGADDEWEDMEETRRARGNRLSVDYHSVLVDQYRDLVSPSSDMFGDDKQETLWTPPQSPSTGDDDLIPLPLALKTEPTDRYAVIDRSSPFPEDHYEQPSPQHHRRKLSIREKIPALAAGTLNMILPSHHSRKSSTTSSRSGEIPISPPADHESFREVDPKPGPRPAPRYRARSRVFPVYTRPQSGIYAITRAKPVLKSVKKGKKGKKEEDQPKEPPLTLTLTSSLSTNTSSTRPSVERSRPTATSPTQMPASPSLSLFPTSSRPSPSTASTTSTKPPLSPRPSLSNNPSPSPPPPPRTKASNPAASTTKSPAPSPLARGLTHTELFSLSPRAPTPPPKPTTTKGNKAIPSYPRQLAAGPPPENSSHRRPKSSTARAALSALGIGSSSSTPRKSAPTSSDGARLLFVHEKPAPSLPHGAALPPPSSSTGQERLHRSASGALSSSSWVRGRETSLVKRAVEAHRAHRRERQKQEMKRSIRVLGQTDPQVVEGYVRVSSSLSSSSGVRPMFRGDGEGGAAVRGGGEGWL</sequence>
<dbReference type="AlphaFoldDB" id="A0A8H4IYL0"/>
<feature type="compositionally biased region" description="Polar residues" evidence="1">
    <location>
        <begin position="669"/>
        <end position="679"/>
    </location>
</feature>
<feature type="compositionally biased region" description="Polar residues" evidence="1">
    <location>
        <begin position="68"/>
        <end position="78"/>
    </location>
</feature>
<feature type="compositionally biased region" description="Low complexity" evidence="1">
    <location>
        <begin position="496"/>
        <end position="512"/>
    </location>
</feature>
<feature type="compositionally biased region" description="Gly residues" evidence="1">
    <location>
        <begin position="793"/>
        <end position="806"/>
    </location>
</feature>
<feature type="compositionally biased region" description="Basic and acidic residues" evidence="1">
    <location>
        <begin position="727"/>
        <end position="741"/>
    </location>
</feature>
<accession>A0A8H4IYL0</accession>
<feature type="region of interest" description="Disordered" evidence="1">
    <location>
        <begin position="267"/>
        <end position="293"/>
    </location>
</feature>
<feature type="region of interest" description="Disordered" evidence="1">
    <location>
        <begin position="402"/>
        <end position="449"/>
    </location>
</feature>
<dbReference type="EMBL" id="WWBZ02000016">
    <property type="protein sequence ID" value="KAF4309780.1"/>
    <property type="molecule type" value="Genomic_DNA"/>
</dbReference>
<feature type="region of interest" description="Disordered" evidence="1">
    <location>
        <begin position="368"/>
        <end position="387"/>
    </location>
</feature>
<reference evidence="2" key="1">
    <citation type="submission" date="2020-04" db="EMBL/GenBank/DDBJ databases">
        <title>Genome Assembly and Annotation of Botryosphaeria dothidea sdau 11-99, a Latent Pathogen of Apple Fruit Ring Rot in China.</title>
        <authorList>
            <person name="Yu C."/>
            <person name="Diao Y."/>
            <person name="Lu Q."/>
            <person name="Zhao J."/>
            <person name="Cui S."/>
            <person name="Peng C."/>
            <person name="He B."/>
            <person name="Liu H."/>
        </authorList>
    </citation>
    <scope>NUCLEOTIDE SEQUENCE [LARGE SCALE GENOMIC DNA]</scope>
    <source>
        <strain evidence="2">Sdau11-99</strain>
    </source>
</reference>
<protein>
    <submittedName>
        <fullName evidence="2">Uncharacterized protein</fullName>
    </submittedName>
</protein>
<feature type="compositionally biased region" description="Basic and acidic residues" evidence="1">
    <location>
        <begin position="429"/>
        <end position="441"/>
    </location>
</feature>
<feature type="compositionally biased region" description="Low complexity" evidence="1">
    <location>
        <begin position="715"/>
        <end position="724"/>
    </location>
</feature>
<feature type="compositionally biased region" description="Low complexity" evidence="1">
    <location>
        <begin position="530"/>
        <end position="568"/>
    </location>
</feature>
<feature type="region of interest" description="Disordered" evidence="1">
    <location>
        <begin position="163"/>
        <end position="191"/>
    </location>
</feature>
<name>A0A8H4IYL0_9PEZI</name>
<feature type="compositionally biased region" description="Polar residues" evidence="1">
    <location>
        <begin position="331"/>
        <end position="341"/>
    </location>
</feature>
<keyword evidence="3" id="KW-1185">Reference proteome</keyword>
<evidence type="ECO:0000313" key="3">
    <source>
        <dbReference type="Proteomes" id="UP000572817"/>
    </source>
</evidence>
<dbReference type="Proteomes" id="UP000572817">
    <property type="component" value="Unassembled WGS sequence"/>
</dbReference>
<feature type="compositionally biased region" description="Low complexity" evidence="1">
    <location>
        <begin position="654"/>
        <end position="668"/>
    </location>
</feature>
<gene>
    <name evidence="2" type="ORF">GTA08_BOTSDO02655</name>
</gene>
<comment type="caution">
    <text evidence="2">The sequence shown here is derived from an EMBL/GenBank/DDBJ whole genome shotgun (WGS) entry which is preliminary data.</text>
</comment>
<proteinExistence type="predicted"/>